<reference evidence="1 2" key="1">
    <citation type="journal article" date="2021" name="BMC Genomics">
        <title>Datura genome reveals duplications of psychoactive alkaloid biosynthetic genes and high mutation rate following tissue culture.</title>
        <authorList>
            <person name="Rajewski A."/>
            <person name="Carter-House D."/>
            <person name="Stajich J."/>
            <person name="Litt A."/>
        </authorList>
    </citation>
    <scope>NUCLEOTIDE SEQUENCE [LARGE SCALE GENOMIC DNA]</scope>
    <source>
        <strain evidence="1">AR-01</strain>
    </source>
</reference>
<name>A0ABS8SPI3_DATST</name>
<sequence length="131" mass="14666">MLKLVTRAEHWRNTGGDLRSADKPSSLSKKLGKDILHQCHISESPLSNSEALRKCGFVVVACNLTTGPTFQPVPLHADDLPVCAPIIIPFLVLWFIAVDHPASRKLALAIRQLSRRCYHNSQMYWLNPAVR</sequence>
<dbReference type="Proteomes" id="UP000823775">
    <property type="component" value="Unassembled WGS sequence"/>
</dbReference>
<protein>
    <submittedName>
        <fullName evidence="1">Uncharacterized protein</fullName>
    </submittedName>
</protein>
<accession>A0ABS8SPI3</accession>
<evidence type="ECO:0000313" key="1">
    <source>
        <dbReference type="EMBL" id="MCD7460808.1"/>
    </source>
</evidence>
<comment type="caution">
    <text evidence="1">The sequence shown here is derived from an EMBL/GenBank/DDBJ whole genome shotgun (WGS) entry which is preliminary data.</text>
</comment>
<evidence type="ECO:0000313" key="2">
    <source>
        <dbReference type="Proteomes" id="UP000823775"/>
    </source>
</evidence>
<gene>
    <name evidence="1" type="ORF">HAX54_044465</name>
</gene>
<dbReference type="EMBL" id="JACEIK010000678">
    <property type="protein sequence ID" value="MCD7460808.1"/>
    <property type="molecule type" value="Genomic_DNA"/>
</dbReference>
<proteinExistence type="predicted"/>
<organism evidence="1 2">
    <name type="scientific">Datura stramonium</name>
    <name type="common">Jimsonweed</name>
    <name type="synonym">Common thornapple</name>
    <dbReference type="NCBI Taxonomy" id="4076"/>
    <lineage>
        <taxon>Eukaryota</taxon>
        <taxon>Viridiplantae</taxon>
        <taxon>Streptophyta</taxon>
        <taxon>Embryophyta</taxon>
        <taxon>Tracheophyta</taxon>
        <taxon>Spermatophyta</taxon>
        <taxon>Magnoliopsida</taxon>
        <taxon>eudicotyledons</taxon>
        <taxon>Gunneridae</taxon>
        <taxon>Pentapetalae</taxon>
        <taxon>asterids</taxon>
        <taxon>lamiids</taxon>
        <taxon>Solanales</taxon>
        <taxon>Solanaceae</taxon>
        <taxon>Solanoideae</taxon>
        <taxon>Datureae</taxon>
        <taxon>Datura</taxon>
    </lineage>
</organism>
<keyword evidence="2" id="KW-1185">Reference proteome</keyword>